<dbReference type="EMBL" id="FOHO01000020">
    <property type="protein sequence ID" value="SEU03239.1"/>
    <property type="molecule type" value="Genomic_DNA"/>
</dbReference>
<keyword evidence="3" id="KW-1185">Reference proteome</keyword>
<accession>A0A1I0J1C2</accession>
<proteinExistence type="predicted"/>
<evidence type="ECO:0000313" key="3">
    <source>
        <dbReference type="Proteomes" id="UP000199180"/>
    </source>
</evidence>
<reference evidence="2 3" key="1">
    <citation type="submission" date="2016-10" db="EMBL/GenBank/DDBJ databases">
        <authorList>
            <person name="de Groot N.N."/>
        </authorList>
    </citation>
    <scope>NUCLEOTIDE SEQUENCE [LARGE SCALE GENOMIC DNA]</scope>
    <source>
        <strain evidence="2 3">DSM 17862</strain>
    </source>
</reference>
<gene>
    <name evidence="2" type="ORF">SAMN04489858_12061</name>
</gene>
<evidence type="ECO:0000256" key="1">
    <source>
        <dbReference type="SAM" id="SignalP"/>
    </source>
</evidence>
<keyword evidence="1" id="KW-0732">Signal</keyword>
<organism evidence="2 3">
    <name type="scientific">Paracoccus homiensis</name>
    <dbReference type="NCBI Taxonomy" id="364199"/>
    <lineage>
        <taxon>Bacteria</taxon>
        <taxon>Pseudomonadati</taxon>
        <taxon>Pseudomonadota</taxon>
        <taxon>Alphaproteobacteria</taxon>
        <taxon>Rhodobacterales</taxon>
        <taxon>Paracoccaceae</taxon>
        <taxon>Paracoccus</taxon>
    </lineage>
</organism>
<protein>
    <submittedName>
        <fullName evidence="2">Uncharacterized protein</fullName>
    </submittedName>
</protein>
<evidence type="ECO:0000313" key="2">
    <source>
        <dbReference type="EMBL" id="SEU03239.1"/>
    </source>
</evidence>
<feature type="signal peptide" evidence="1">
    <location>
        <begin position="1"/>
        <end position="17"/>
    </location>
</feature>
<feature type="chain" id="PRO_5011646387" evidence="1">
    <location>
        <begin position="18"/>
        <end position="144"/>
    </location>
</feature>
<dbReference type="AlphaFoldDB" id="A0A1I0J1C2"/>
<dbReference type="STRING" id="364199.SAMN04489858_12061"/>
<name>A0A1I0J1C2_9RHOB</name>
<sequence>MKLLAVAFAALASPALGDFSDDLKAMRQSAVERGDVVMLASFVITDYAEAAGYSEACGGDDKTASLERMSANYAKWAKPGFFDYLFGKRGKLRDRTLSSANLAYDTAKYLARKEGCDRAMTLVQRKGMKTSQIAFNEYLSKPIP</sequence>
<dbReference type="RefSeq" id="WP_090737718.1">
    <property type="nucleotide sequence ID" value="NZ_FOHO01000020.1"/>
</dbReference>
<dbReference type="Proteomes" id="UP000199180">
    <property type="component" value="Unassembled WGS sequence"/>
</dbReference>